<dbReference type="Gene3D" id="2.40.340.10">
    <property type="entry name" value="MoeA, C-terminal, domain IV"/>
    <property type="match status" value="1"/>
</dbReference>
<dbReference type="SMART" id="SM00852">
    <property type="entry name" value="MoCF_biosynth"/>
    <property type="match status" value="1"/>
</dbReference>
<organism evidence="8 9">
    <name type="scientific">Methyloligella solikamskensis</name>
    <dbReference type="NCBI Taxonomy" id="1177756"/>
    <lineage>
        <taxon>Bacteria</taxon>
        <taxon>Pseudomonadati</taxon>
        <taxon>Pseudomonadota</taxon>
        <taxon>Alphaproteobacteria</taxon>
        <taxon>Hyphomicrobiales</taxon>
        <taxon>Hyphomicrobiaceae</taxon>
        <taxon>Methyloligella</taxon>
    </lineage>
</organism>
<dbReference type="PROSITE" id="PS01079">
    <property type="entry name" value="MOCF_BIOSYNTHESIS_2"/>
    <property type="match status" value="1"/>
</dbReference>
<keyword evidence="9" id="KW-1185">Reference proteome</keyword>
<dbReference type="Gene3D" id="2.170.190.11">
    <property type="entry name" value="Molybdopterin biosynthesis moea protein, domain 3"/>
    <property type="match status" value="1"/>
</dbReference>
<proteinExistence type="inferred from homology"/>
<comment type="caution">
    <text evidence="8">The sequence shown here is derived from an EMBL/GenBank/DDBJ whole genome shotgun (WGS) entry which is preliminary data.</text>
</comment>
<dbReference type="InterPro" id="IPR036688">
    <property type="entry name" value="MoeA_C_domain_IV_sf"/>
</dbReference>
<feature type="domain" description="MoaB/Mog" evidence="7">
    <location>
        <begin position="178"/>
        <end position="315"/>
    </location>
</feature>
<evidence type="ECO:0000256" key="3">
    <source>
        <dbReference type="ARBA" id="ARBA00010763"/>
    </source>
</evidence>
<dbReference type="InterPro" id="IPR036135">
    <property type="entry name" value="MoeA_linker/N_sf"/>
</dbReference>
<evidence type="ECO:0000256" key="6">
    <source>
        <dbReference type="RuleBase" id="RU365090"/>
    </source>
</evidence>
<dbReference type="RefSeq" id="WP_379088840.1">
    <property type="nucleotide sequence ID" value="NZ_JBHTJO010000001.1"/>
</dbReference>
<dbReference type="SUPFAM" id="SSF63867">
    <property type="entry name" value="MoeA C-terminal domain-like"/>
    <property type="match status" value="1"/>
</dbReference>
<comment type="function">
    <text evidence="1 6">Catalyzes the insertion of molybdate into adenylated molybdopterin with the concomitant release of AMP.</text>
</comment>
<accession>A0ABW3J9V7</accession>
<dbReference type="Pfam" id="PF00994">
    <property type="entry name" value="MoCF_biosynth"/>
    <property type="match status" value="1"/>
</dbReference>
<evidence type="ECO:0000256" key="4">
    <source>
        <dbReference type="ARBA" id="ARBA00023150"/>
    </source>
</evidence>
<dbReference type="InterPro" id="IPR005111">
    <property type="entry name" value="MoeA_C_domain_IV"/>
</dbReference>
<keyword evidence="6" id="KW-0479">Metal-binding</keyword>
<sequence length="402" mass="42054">MSLLPVEEALLRVVKGLKPLSAETVSLGHARDRVLAEAVTANLTQPPFDSSAMDGYAVRGADVKDLPATLKLVGQSAAGEGYAATVGAGQAVRIFTGAPVPRGADTVVPQENVDAEKDTARVTIREAEPGRHIRPHGQDFHRGETVLEAGALMGPRQMMLAAAANTTSLKVRKKPIVSILATGDELVPPGFDPAPDQIISSVPYGLCALVLSAGGEADMLGIAEDTPDSLSSLIAAAADSDILVTVGGASVGDRDLVGQVLQAEGMTLDFWKIAMRPGKPLIFGTRGKQRVLGLPGNPVSAMVCAHVFLRPMLARMLGLPDRDAVRQTAILAGPLKENGPRQHYIRATSKWNGAGERLVSPQTSQDSSLMAAFAKADCLIVRAPEAPAAERGETVSILPLDL</sequence>
<dbReference type="NCBIfam" id="NF045515">
    <property type="entry name" value="Glp_gephyrin"/>
    <property type="match status" value="1"/>
</dbReference>
<dbReference type="SUPFAM" id="SSF63882">
    <property type="entry name" value="MoeA N-terminal region -like"/>
    <property type="match status" value="1"/>
</dbReference>
<comment type="cofactor">
    <cofactor evidence="6">
        <name>Mg(2+)</name>
        <dbReference type="ChEBI" id="CHEBI:18420"/>
    </cofactor>
</comment>
<keyword evidence="4 6" id="KW-0501">Molybdenum cofactor biosynthesis</keyword>
<comment type="pathway">
    <text evidence="2 6">Cofactor biosynthesis; molybdopterin biosynthesis.</text>
</comment>
<evidence type="ECO:0000256" key="1">
    <source>
        <dbReference type="ARBA" id="ARBA00002901"/>
    </source>
</evidence>
<reference evidence="9" key="1">
    <citation type="journal article" date="2019" name="Int. J. Syst. Evol. Microbiol.">
        <title>The Global Catalogue of Microorganisms (GCM) 10K type strain sequencing project: providing services to taxonomists for standard genome sequencing and annotation.</title>
        <authorList>
            <consortium name="The Broad Institute Genomics Platform"/>
            <consortium name="The Broad Institute Genome Sequencing Center for Infectious Disease"/>
            <person name="Wu L."/>
            <person name="Ma J."/>
        </authorList>
    </citation>
    <scope>NUCLEOTIDE SEQUENCE [LARGE SCALE GENOMIC DNA]</scope>
    <source>
        <strain evidence="9">CCUG 61697</strain>
    </source>
</reference>
<comment type="similarity">
    <text evidence="3 6">Belongs to the MoeA family.</text>
</comment>
<dbReference type="InterPro" id="IPR001453">
    <property type="entry name" value="MoaB/Mog_dom"/>
</dbReference>
<evidence type="ECO:0000313" key="8">
    <source>
        <dbReference type="EMBL" id="MFD0987240.1"/>
    </source>
</evidence>
<dbReference type="PANTHER" id="PTHR10192">
    <property type="entry name" value="MOLYBDOPTERIN BIOSYNTHESIS PROTEIN"/>
    <property type="match status" value="1"/>
</dbReference>
<dbReference type="InterPro" id="IPR005110">
    <property type="entry name" value="MoeA_linker/N"/>
</dbReference>
<dbReference type="Pfam" id="PF03453">
    <property type="entry name" value="MoeA_N"/>
    <property type="match status" value="1"/>
</dbReference>
<dbReference type="EMBL" id="JBHTJO010000001">
    <property type="protein sequence ID" value="MFD0987240.1"/>
    <property type="molecule type" value="Genomic_DNA"/>
</dbReference>
<keyword evidence="6" id="KW-0460">Magnesium</keyword>
<dbReference type="Pfam" id="PF03454">
    <property type="entry name" value="MoeA_C"/>
    <property type="match status" value="1"/>
</dbReference>
<protein>
    <recommendedName>
        <fullName evidence="6">Molybdopterin molybdenumtransferase</fullName>
        <ecNumber evidence="6">2.10.1.1</ecNumber>
    </recommendedName>
</protein>
<dbReference type="InterPro" id="IPR008284">
    <property type="entry name" value="MoCF_biosynth_CS"/>
</dbReference>
<comment type="catalytic activity">
    <reaction evidence="5">
        <text>adenylyl-molybdopterin + molybdate = Mo-molybdopterin + AMP + H(+)</text>
        <dbReference type="Rhea" id="RHEA:35047"/>
        <dbReference type="ChEBI" id="CHEBI:15378"/>
        <dbReference type="ChEBI" id="CHEBI:36264"/>
        <dbReference type="ChEBI" id="CHEBI:62727"/>
        <dbReference type="ChEBI" id="CHEBI:71302"/>
        <dbReference type="ChEBI" id="CHEBI:456215"/>
        <dbReference type="EC" id="2.10.1.1"/>
    </reaction>
</comment>
<dbReference type="Proteomes" id="UP001597102">
    <property type="component" value="Unassembled WGS sequence"/>
</dbReference>
<dbReference type="InterPro" id="IPR036425">
    <property type="entry name" value="MoaB/Mog-like_dom_sf"/>
</dbReference>
<dbReference type="CDD" id="cd00887">
    <property type="entry name" value="MoeA"/>
    <property type="match status" value="1"/>
</dbReference>
<dbReference type="EC" id="2.10.1.1" evidence="6"/>
<evidence type="ECO:0000259" key="7">
    <source>
        <dbReference type="SMART" id="SM00852"/>
    </source>
</evidence>
<keyword evidence="6" id="KW-0500">Molybdenum</keyword>
<dbReference type="Gene3D" id="3.40.980.10">
    <property type="entry name" value="MoaB/Mog-like domain"/>
    <property type="match status" value="1"/>
</dbReference>
<name>A0ABW3J9V7_9HYPH</name>
<keyword evidence="6" id="KW-0808">Transferase</keyword>
<dbReference type="Gene3D" id="3.90.105.10">
    <property type="entry name" value="Molybdopterin biosynthesis moea protein, domain 2"/>
    <property type="match status" value="1"/>
</dbReference>
<gene>
    <name evidence="8" type="primary">glp</name>
    <name evidence="8" type="ORF">ACFQ2F_09025</name>
</gene>
<dbReference type="PANTHER" id="PTHR10192:SF5">
    <property type="entry name" value="GEPHYRIN"/>
    <property type="match status" value="1"/>
</dbReference>
<evidence type="ECO:0000256" key="2">
    <source>
        <dbReference type="ARBA" id="ARBA00005046"/>
    </source>
</evidence>
<evidence type="ECO:0000256" key="5">
    <source>
        <dbReference type="ARBA" id="ARBA00047317"/>
    </source>
</evidence>
<evidence type="ECO:0000313" key="9">
    <source>
        <dbReference type="Proteomes" id="UP001597102"/>
    </source>
</evidence>
<dbReference type="SUPFAM" id="SSF53218">
    <property type="entry name" value="Molybdenum cofactor biosynthesis proteins"/>
    <property type="match status" value="1"/>
</dbReference>
<dbReference type="InterPro" id="IPR038987">
    <property type="entry name" value="MoeA-like"/>
</dbReference>